<organism evidence="1 2">
    <name type="scientific">Stylonychia lemnae</name>
    <name type="common">Ciliate</name>
    <dbReference type="NCBI Taxonomy" id="5949"/>
    <lineage>
        <taxon>Eukaryota</taxon>
        <taxon>Sar</taxon>
        <taxon>Alveolata</taxon>
        <taxon>Ciliophora</taxon>
        <taxon>Intramacronucleata</taxon>
        <taxon>Spirotrichea</taxon>
        <taxon>Stichotrichia</taxon>
        <taxon>Sporadotrichida</taxon>
        <taxon>Oxytrichidae</taxon>
        <taxon>Stylonychinae</taxon>
        <taxon>Stylonychia</taxon>
    </lineage>
</organism>
<proteinExistence type="predicted"/>
<gene>
    <name evidence="1" type="primary">Contig15206.g16200</name>
    <name evidence="1" type="ORF">STYLEM_7908</name>
</gene>
<accession>A0A078ADI2</accession>
<keyword evidence="2" id="KW-1185">Reference proteome</keyword>
<sequence length="198" mass="22556">MLSQVKDSRFKNSKSPISIKDNIIIQSPIIVKEFIKKQVKDGENKIKKFPRDNVGNKDRLVIIKPSESQINSQSIYNSIADKLNKMSSITSIKSSERKAININAMLSSQQESLTQLDQITTSQMSLPASKIPHLQGASANRKFSFHLIRINLPTERKLQLEIITHILMFQIINTAYKQLHEANPYCPNQDLDLKVTLR</sequence>
<reference evidence="1 2" key="1">
    <citation type="submission" date="2014-06" db="EMBL/GenBank/DDBJ databases">
        <authorList>
            <person name="Swart Estienne"/>
        </authorList>
    </citation>
    <scope>NUCLEOTIDE SEQUENCE [LARGE SCALE GENOMIC DNA]</scope>
    <source>
        <strain evidence="1 2">130c</strain>
    </source>
</reference>
<protein>
    <submittedName>
        <fullName evidence="1">Uncharacterized protein</fullName>
    </submittedName>
</protein>
<dbReference type="EMBL" id="CCKQ01007539">
    <property type="protein sequence ID" value="CDW78923.1"/>
    <property type="molecule type" value="Genomic_DNA"/>
</dbReference>
<dbReference type="InParanoid" id="A0A078ADI2"/>
<dbReference type="AlphaFoldDB" id="A0A078ADI2"/>
<evidence type="ECO:0000313" key="1">
    <source>
        <dbReference type="EMBL" id="CDW78923.1"/>
    </source>
</evidence>
<name>A0A078ADI2_STYLE</name>
<evidence type="ECO:0000313" key="2">
    <source>
        <dbReference type="Proteomes" id="UP000039865"/>
    </source>
</evidence>
<dbReference type="Proteomes" id="UP000039865">
    <property type="component" value="Unassembled WGS sequence"/>
</dbReference>